<accession>A0A3M2LHD2</accession>
<proteinExistence type="predicted"/>
<dbReference type="Proteomes" id="UP000279275">
    <property type="component" value="Unassembled WGS sequence"/>
</dbReference>
<dbReference type="RefSeq" id="WP_122187092.1">
    <property type="nucleotide sequence ID" value="NZ_RFFH01000002.1"/>
</dbReference>
<dbReference type="AlphaFoldDB" id="A0A3M2LHD2"/>
<protein>
    <submittedName>
        <fullName evidence="1">Uncharacterized protein</fullName>
    </submittedName>
</protein>
<gene>
    <name evidence="1" type="ORF">EBN03_07035</name>
</gene>
<comment type="caution">
    <text evidence="1">The sequence shown here is derived from an EMBL/GenBank/DDBJ whole genome shotgun (WGS) entry which is preliminary data.</text>
</comment>
<dbReference type="EMBL" id="RFFH01000002">
    <property type="protein sequence ID" value="RMI34168.1"/>
    <property type="molecule type" value="Genomic_DNA"/>
</dbReference>
<reference evidence="1 2" key="1">
    <citation type="submission" date="2018-10" db="EMBL/GenBank/DDBJ databases">
        <title>Isolation from cow dung.</title>
        <authorList>
            <person name="Ling L."/>
        </authorList>
    </citation>
    <scope>NUCLEOTIDE SEQUENCE [LARGE SCALE GENOMIC DNA]</scope>
    <source>
        <strain evidence="1 2">NEAU-LL90</strain>
    </source>
</reference>
<organism evidence="1 2">
    <name type="scientific">Nocardia stercoris</name>
    <dbReference type="NCBI Taxonomy" id="2483361"/>
    <lineage>
        <taxon>Bacteria</taxon>
        <taxon>Bacillati</taxon>
        <taxon>Actinomycetota</taxon>
        <taxon>Actinomycetes</taxon>
        <taxon>Mycobacteriales</taxon>
        <taxon>Nocardiaceae</taxon>
        <taxon>Nocardia</taxon>
    </lineage>
</organism>
<evidence type="ECO:0000313" key="1">
    <source>
        <dbReference type="EMBL" id="RMI34168.1"/>
    </source>
</evidence>
<evidence type="ECO:0000313" key="2">
    <source>
        <dbReference type="Proteomes" id="UP000279275"/>
    </source>
</evidence>
<sequence length="204" mass="22263">MDATRALVDDGLDTAGLNTALAEATCLGVTVDAAAAELRIDLEVLTLPEDSPPPEHHRVVLLLTGVSRVAASMRLHDWHEPEPRVLPLTLDTLHEGVAAFGGGALHGWEFIDGASSGWSLWRELLSFDTEVSANPAVHVLEFAQQEGVDPRELDVRIWFQGIRILDPEGNDVPTAEFVAGAQRWWKAHDKCDPRTMLPDVAPPM</sequence>
<keyword evidence="2" id="KW-1185">Reference proteome</keyword>
<name>A0A3M2LHD2_9NOCA</name>
<dbReference type="OrthoDB" id="4530918at2"/>